<dbReference type="Pfam" id="PF00881">
    <property type="entry name" value="Nitroreductase"/>
    <property type="match status" value="1"/>
</dbReference>
<dbReference type="GO" id="GO:0016491">
    <property type="term" value="F:oxidoreductase activity"/>
    <property type="evidence" value="ECO:0007669"/>
    <property type="project" value="InterPro"/>
</dbReference>
<name>A0A7M2YUM9_9ACTN</name>
<dbReference type="HAMAP" id="MF_00230">
    <property type="entry name" value="CobT"/>
    <property type="match status" value="1"/>
</dbReference>
<dbReference type="UniPathway" id="UPA00061">
    <property type="reaction ID" value="UER00516"/>
</dbReference>
<evidence type="ECO:0000313" key="15">
    <source>
        <dbReference type="Proteomes" id="UP000254134"/>
    </source>
</evidence>
<dbReference type="EMBL" id="QQZY01000008">
    <property type="protein sequence ID" value="RDI73574.1"/>
    <property type="molecule type" value="Genomic_DNA"/>
</dbReference>
<proteinExistence type="inferred from homology"/>
<evidence type="ECO:0000256" key="8">
    <source>
        <dbReference type="ARBA" id="ARBA00022679"/>
    </source>
</evidence>
<dbReference type="InterPro" id="IPR000415">
    <property type="entry name" value="Nitroreductase-like"/>
</dbReference>
<dbReference type="InterPro" id="IPR029479">
    <property type="entry name" value="Nitroreductase"/>
</dbReference>
<evidence type="ECO:0000256" key="7">
    <source>
        <dbReference type="ARBA" id="ARBA00022676"/>
    </source>
</evidence>
<evidence type="ECO:0000256" key="4">
    <source>
        <dbReference type="ARBA" id="ARBA00011991"/>
    </source>
</evidence>
<comment type="similarity">
    <text evidence="3 11">Belongs to the CobT family.</text>
</comment>
<sequence>MSASRDRIARPSLPDGFDDSRARERADDPTGWRFSDPERAAVWRAIAERRDIRRFRPDPLPDELLLRLLEAAHQAPSVGLMQPWRFVVVRSEETRAAMQAIALRERLRQGESFDGRAREFLALKLEGIREAPLSLCVCCDRGADDEEVLGRHTIRDADIYSTCLAIENLWLAARAEGVGVGWVSFYRAEDVQDLLGLPARVVPVAWLCVGYPDERPVRPGLEAAGWGRRLPLDELVFVERWGRSLDTRRAPARRTDGPESEPAALPEWWRRLASAVRPGDPVAALRVRDASDDLVKPTGSLGALETLAEQFGLVTGAPPPATPRAGVLVLAADHGIAARGVSLYPSSVSAQVAAAAARGETAIGVLARALGAELVVADVGLAGPRPRGVLDRRVAEGSADMSVGPALEPAMLQQAVETGYELASDLAARCDMLLVGEIGIGNTTAASALLSALTGLPATETCGRGTGIDAQMLLRKQELVATALAVNGLPAAGDPLECLRRVGGLELAALAGALLGAAAARRPVLLDGFATGVVALAAYRTVPALRDYLVAGHRSAEPAHARVLVELGLEPLLDLRLRLGEASGAALALPLVGLAGRLHAEMARFDEANVERAKGMA</sequence>
<evidence type="ECO:0000313" key="14">
    <source>
        <dbReference type="EMBL" id="RDI73574.1"/>
    </source>
</evidence>
<protein>
    <recommendedName>
        <fullName evidence="5 11">Nicotinate-nucleotide--dimethylbenzimidazole phosphoribosyltransferase</fullName>
        <shortName evidence="11">NN:DBI PRT</shortName>
        <ecNumber evidence="4 11">2.4.2.21</ecNumber>
    </recommendedName>
    <alternativeName>
        <fullName evidence="9 11">N(1)-alpha-phosphoribosyltransferase</fullName>
    </alternativeName>
</protein>
<keyword evidence="15" id="KW-1185">Reference proteome</keyword>
<dbReference type="NCBIfam" id="NF000996">
    <property type="entry name" value="PRK00105.1"/>
    <property type="match status" value="1"/>
</dbReference>
<keyword evidence="6 11" id="KW-0169">Cobalamin biosynthesis</keyword>
<keyword evidence="7 11" id="KW-0328">Glycosyltransferase</keyword>
<feature type="active site" description="Proton acceptor" evidence="11">
    <location>
        <position position="581"/>
    </location>
</feature>
<dbReference type="NCBIfam" id="TIGR02476">
    <property type="entry name" value="BluB"/>
    <property type="match status" value="1"/>
</dbReference>
<dbReference type="GO" id="GO:0009236">
    <property type="term" value="P:cobalamin biosynthetic process"/>
    <property type="evidence" value="ECO:0007669"/>
    <property type="project" value="UniProtKB-UniRule"/>
</dbReference>
<evidence type="ECO:0000256" key="11">
    <source>
        <dbReference type="HAMAP-Rule" id="MF_00230"/>
    </source>
</evidence>
<evidence type="ECO:0000256" key="12">
    <source>
        <dbReference type="SAM" id="MobiDB-lite"/>
    </source>
</evidence>
<feature type="compositionally biased region" description="Basic and acidic residues" evidence="12">
    <location>
        <begin position="18"/>
        <end position="32"/>
    </location>
</feature>
<evidence type="ECO:0000256" key="10">
    <source>
        <dbReference type="ARBA" id="ARBA00047340"/>
    </source>
</evidence>
<organism evidence="14 15">
    <name type="scientific">Gaiella occulta</name>
    <dbReference type="NCBI Taxonomy" id="1002870"/>
    <lineage>
        <taxon>Bacteria</taxon>
        <taxon>Bacillati</taxon>
        <taxon>Actinomycetota</taxon>
        <taxon>Thermoleophilia</taxon>
        <taxon>Gaiellales</taxon>
        <taxon>Gaiellaceae</taxon>
        <taxon>Gaiella</taxon>
    </lineage>
</organism>
<comment type="pathway">
    <text evidence="2 11">Nucleoside biosynthesis; alpha-ribazole biosynthesis; alpha-ribazole from 5,6-dimethylbenzimidazole: step 1/2.</text>
</comment>
<dbReference type="NCBIfam" id="TIGR03160">
    <property type="entry name" value="cobT_DBIPRT"/>
    <property type="match status" value="1"/>
</dbReference>
<comment type="catalytic activity">
    <reaction evidence="10 11">
        <text>5,6-dimethylbenzimidazole + nicotinate beta-D-ribonucleotide = alpha-ribazole 5'-phosphate + nicotinate + H(+)</text>
        <dbReference type="Rhea" id="RHEA:11196"/>
        <dbReference type="ChEBI" id="CHEBI:15378"/>
        <dbReference type="ChEBI" id="CHEBI:15890"/>
        <dbReference type="ChEBI" id="CHEBI:32544"/>
        <dbReference type="ChEBI" id="CHEBI:57502"/>
        <dbReference type="ChEBI" id="CHEBI:57918"/>
        <dbReference type="EC" id="2.4.2.21"/>
    </reaction>
</comment>
<evidence type="ECO:0000259" key="13">
    <source>
        <dbReference type="Pfam" id="PF00881"/>
    </source>
</evidence>
<dbReference type="RefSeq" id="WP_114797117.1">
    <property type="nucleotide sequence ID" value="NZ_QQZY01000008.1"/>
</dbReference>
<dbReference type="SUPFAM" id="SSF52733">
    <property type="entry name" value="Nicotinate mononucleotide:5,6-dimethylbenzimidazole phosphoribosyltransferase (CobT)"/>
    <property type="match status" value="1"/>
</dbReference>
<dbReference type="GO" id="GO:0008939">
    <property type="term" value="F:nicotinate-nucleotide-dimethylbenzimidazole phosphoribosyltransferase activity"/>
    <property type="evidence" value="ECO:0007669"/>
    <property type="project" value="UniProtKB-UniRule"/>
</dbReference>
<evidence type="ECO:0000256" key="9">
    <source>
        <dbReference type="ARBA" id="ARBA00030686"/>
    </source>
</evidence>
<dbReference type="InterPro" id="IPR036087">
    <property type="entry name" value="Nict_dMeBzImd_PRibTrfase_sf"/>
</dbReference>
<dbReference type="InterPro" id="IPR023195">
    <property type="entry name" value="Nict_dMeBzImd_PRibTrfase_N"/>
</dbReference>
<dbReference type="EC" id="2.4.2.21" evidence="4 11"/>
<keyword evidence="8 11" id="KW-0808">Transferase</keyword>
<evidence type="ECO:0000256" key="3">
    <source>
        <dbReference type="ARBA" id="ARBA00007110"/>
    </source>
</evidence>
<dbReference type="SUPFAM" id="SSF55469">
    <property type="entry name" value="FMN-dependent nitroreductase-like"/>
    <property type="match status" value="1"/>
</dbReference>
<accession>A0A7M2YUM9</accession>
<dbReference type="InterPro" id="IPR017846">
    <property type="entry name" value="Nict_dMeBzImd_PRibTrfase_bact"/>
</dbReference>
<evidence type="ECO:0000256" key="5">
    <source>
        <dbReference type="ARBA" id="ARBA00015486"/>
    </source>
</evidence>
<dbReference type="Pfam" id="PF02277">
    <property type="entry name" value="DBI_PRT"/>
    <property type="match status" value="1"/>
</dbReference>
<evidence type="ECO:0000256" key="6">
    <source>
        <dbReference type="ARBA" id="ARBA00022573"/>
    </source>
</evidence>
<evidence type="ECO:0000256" key="2">
    <source>
        <dbReference type="ARBA" id="ARBA00005049"/>
    </source>
</evidence>
<reference evidence="14 15" key="1">
    <citation type="submission" date="2018-07" db="EMBL/GenBank/DDBJ databases">
        <title>High-quality-draft genome sequence of Gaiella occulta.</title>
        <authorList>
            <person name="Severino R."/>
            <person name="Froufe H.J.C."/>
            <person name="Rainey F.A."/>
            <person name="Barroso C."/>
            <person name="Albuquerque L."/>
            <person name="Lobo-Da-Cunha A."/>
            <person name="Da Costa M.S."/>
            <person name="Egas C."/>
        </authorList>
    </citation>
    <scope>NUCLEOTIDE SEQUENCE [LARGE SCALE GENOMIC DNA]</scope>
    <source>
        <strain evidence="14 15">F2-233</strain>
    </source>
</reference>
<dbReference type="InterPro" id="IPR003200">
    <property type="entry name" value="Nict_dMeBzImd_PRibTrfase"/>
</dbReference>
<dbReference type="InterPro" id="IPR012825">
    <property type="entry name" value="BluB"/>
</dbReference>
<dbReference type="CDD" id="cd02439">
    <property type="entry name" value="DMB-PRT_CobT"/>
    <property type="match status" value="1"/>
</dbReference>
<dbReference type="AlphaFoldDB" id="A0A7M2YUM9"/>
<reference evidence="15" key="2">
    <citation type="journal article" date="2019" name="MicrobiologyOpen">
        <title>High-quality draft genome sequence of Gaiella occulta isolated from a 150 meter deep mineral water borehole and comparison with the genome sequences of other deep-branching lineages of the phylum Actinobacteria.</title>
        <authorList>
            <person name="Severino R."/>
            <person name="Froufe H.J.C."/>
            <person name="Barroso C."/>
            <person name="Albuquerque L."/>
            <person name="Lobo-da-Cunha A."/>
            <person name="da Costa M.S."/>
            <person name="Egas C."/>
        </authorList>
    </citation>
    <scope>NUCLEOTIDE SEQUENCE [LARGE SCALE GENOMIC DNA]</scope>
    <source>
        <strain evidence="15">F2-233</strain>
    </source>
</reference>
<comment type="caution">
    <text evidence="14">The sequence shown here is derived from an EMBL/GenBank/DDBJ whole genome shotgun (WGS) entry which is preliminary data.</text>
</comment>
<dbReference type="PANTHER" id="PTHR43463">
    <property type="entry name" value="NICOTINATE-NUCLEOTIDE--DIMETHYLBENZIMIDAZOLE PHOSPHORIBOSYLTRANSFERASE"/>
    <property type="match status" value="1"/>
</dbReference>
<comment type="function">
    <text evidence="1 11">Catalyzes the synthesis of alpha-ribazole-5'-phosphate from nicotinate mononucleotide (NAMN) and 5,6-dimethylbenzimidazole (DMB).</text>
</comment>
<dbReference type="FunFam" id="3.40.50.10210:FF:000001">
    <property type="entry name" value="Nicotinate-nucleotide--dimethylbenzimidazole phosphoribosyltransferase"/>
    <property type="match status" value="1"/>
</dbReference>
<dbReference type="PANTHER" id="PTHR43463:SF1">
    <property type="entry name" value="NICOTINATE-NUCLEOTIDE--DIMETHYLBENZIMIDAZOLE PHOSPHORIBOSYLTRANSFERASE"/>
    <property type="match status" value="1"/>
</dbReference>
<dbReference type="Gene3D" id="3.40.109.10">
    <property type="entry name" value="NADH Oxidase"/>
    <property type="match status" value="1"/>
</dbReference>
<dbReference type="Gene3D" id="1.10.1610.10">
    <property type="match status" value="1"/>
</dbReference>
<gene>
    <name evidence="11" type="primary">cobT</name>
    <name evidence="14" type="ORF">Gocc_2715</name>
</gene>
<feature type="region of interest" description="Disordered" evidence="12">
    <location>
        <begin position="1"/>
        <end position="32"/>
    </location>
</feature>
<dbReference type="OrthoDB" id="9773807at2"/>
<feature type="domain" description="Nitroreductase" evidence="13">
    <location>
        <begin position="46"/>
        <end position="211"/>
    </location>
</feature>
<evidence type="ECO:0000256" key="1">
    <source>
        <dbReference type="ARBA" id="ARBA00002197"/>
    </source>
</evidence>
<dbReference type="Proteomes" id="UP000254134">
    <property type="component" value="Unassembled WGS sequence"/>
</dbReference>
<dbReference type="Gene3D" id="3.40.50.10210">
    <property type="match status" value="1"/>
</dbReference>